<dbReference type="OrthoDB" id="6050629at2"/>
<comment type="caution">
    <text evidence="2">The sequence shown here is derived from an EMBL/GenBank/DDBJ whole genome shotgun (WGS) entry which is preliminary data.</text>
</comment>
<evidence type="ECO:0000313" key="3">
    <source>
        <dbReference type="Proteomes" id="UP000278006"/>
    </source>
</evidence>
<keyword evidence="3" id="KW-1185">Reference proteome</keyword>
<dbReference type="InterPro" id="IPR018912">
    <property type="entry name" value="DUF2478"/>
</dbReference>
<dbReference type="RefSeq" id="WP_122230982.1">
    <property type="nucleotide sequence ID" value="NZ_RDQO01000005.1"/>
</dbReference>
<feature type="compositionally biased region" description="Low complexity" evidence="1">
    <location>
        <begin position="40"/>
        <end position="60"/>
    </location>
</feature>
<sequence>MNTKLPRATIGHTVAEPIPQVFVTRVAGEGWRVRGLRQESPLPASASDPACAPQPQSAQPGCQRDMELVDVAPGQRGVISQDPGPGSLSCCLSANGVVAARAVLRRALSERPDLIVTNRFGRLEAQGSGLRQEMAVAVEAGLPLVTADAFLSDWQAFTGGLTNVLPATDEALDAWWQDRLAGRQTQVLQWCVP</sequence>
<dbReference type="Pfam" id="PF10649">
    <property type="entry name" value="DUF2478"/>
    <property type="match status" value="1"/>
</dbReference>
<proteinExistence type="predicted"/>
<evidence type="ECO:0000313" key="2">
    <source>
        <dbReference type="EMBL" id="RMX04216.1"/>
    </source>
</evidence>
<protein>
    <submittedName>
        <fullName evidence="2">DUF2478 domain-containing protein</fullName>
    </submittedName>
</protein>
<evidence type="ECO:0000256" key="1">
    <source>
        <dbReference type="SAM" id="MobiDB-lite"/>
    </source>
</evidence>
<reference evidence="2 3" key="1">
    <citation type="submission" date="2018-10" db="EMBL/GenBank/DDBJ databases">
        <title>Draft genome of Cortibacter populi DSM10536.</title>
        <authorList>
            <person name="Bernier A.-M."/>
            <person name="Bernard K."/>
        </authorList>
    </citation>
    <scope>NUCLEOTIDE SEQUENCE [LARGE SCALE GENOMIC DNA]</scope>
    <source>
        <strain evidence="2 3">DSM 105136</strain>
    </source>
</reference>
<accession>A0A3M6QME2</accession>
<feature type="region of interest" description="Disordered" evidence="1">
    <location>
        <begin position="40"/>
        <end position="61"/>
    </location>
</feature>
<dbReference type="AlphaFoldDB" id="A0A3M6QME2"/>
<dbReference type="EMBL" id="RDQO01000005">
    <property type="protein sequence ID" value="RMX04216.1"/>
    <property type="molecule type" value="Genomic_DNA"/>
</dbReference>
<name>A0A3M6QME2_9BURK</name>
<organism evidence="2 3">
    <name type="scientific">Corticibacter populi</name>
    <dbReference type="NCBI Taxonomy" id="1550736"/>
    <lineage>
        <taxon>Bacteria</taxon>
        <taxon>Pseudomonadati</taxon>
        <taxon>Pseudomonadota</taxon>
        <taxon>Betaproteobacteria</taxon>
        <taxon>Burkholderiales</taxon>
        <taxon>Comamonadaceae</taxon>
        <taxon>Corticibacter</taxon>
    </lineage>
</organism>
<dbReference type="Proteomes" id="UP000278006">
    <property type="component" value="Unassembled WGS sequence"/>
</dbReference>
<gene>
    <name evidence="2" type="ORF">D8I35_15570</name>
</gene>